<evidence type="ECO:0000313" key="8">
    <source>
        <dbReference type="Proteomes" id="UP000295783"/>
    </source>
</evidence>
<dbReference type="EMBL" id="SNYW01000007">
    <property type="protein sequence ID" value="TDQ83422.1"/>
    <property type="molecule type" value="Genomic_DNA"/>
</dbReference>
<dbReference type="PIRSF" id="PIRSF005052">
    <property type="entry name" value="P-loopkin"/>
    <property type="match status" value="1"/>
</dbReference>
<reference evidence="7 8" key="1">
    <citation type="submission" date="2019-03" db="EMBL/GenBank/DDBJ databases">
        <title>Genomic Encyclopedia of Type Strains, Phase III (KMG-III): the genomes of soil and plant-associated and newly described type strains.</title>
        <authorList>
            <person name="Whitman W."/>
        </authorList>
    </citation>
    <scope>NUCLEOTIDE SEQUENCE [LARGE SCALE GENOMIC DNA]</scope>
    <source>
        <strain evidence="7 8">CGMCC 1.7660</strain>
    </source>
</reference>
<dbReference type="HAMAP" id="MF_00636">
    <property type="entry name" value="RapZ_like"/>
    <property type="match status" value="1"/>
</dbReference>
<dbReference type="GO" id="GO:0005524">
    <property type="term" value="F:ATP binding"/>
    <property type="evidence" value="ECO:0007669"/>
    <property type="project" value="UniProtKB-UniRule"/>
</dbReference>
<feature type="domain" description="RapZ C-terminal" evidence="6">
    <location>
        <begin position="195"/>
        <end position="313"/>
    </location>
</feature>
<evidence type="ECO:0000313" key="7">
    <source>
        <dbReference type="EMBL" id="TDQ83422.1"/>
    </source>
</evidence>
<sequence length="327" mass="35595">MNDFTSGAEKQVADSNPASRHILLVTGLAGAGRSTALKCLEDLGFEAVDNLPLDLLPSLLAGLGQDALGQAALPEMAKPLALGIDSRTSGFSRDRFIDLVEAMRGDRGFTVSLLFLDCEDEVLQRRYTETRRRHPLAPDRPVADGIQRERSLMAPVRDRADLVLDTTDTAIGDLKALLAGHFGRHAASARESVLALTVLSFSYRKGLPREADLVFDVRFLENPYYNQDLRPLTGEDQAVGAAIARDPAFPGFFAALTSLLWPLLPGYEAEGKSYLTIAIGCTGGRHRSVYVAGRLAAWLRERGRAVTLRHRDLAQSLTQGLTQGARK</sequence>
<evidence type="ECO:0000256" key="1">
    <source>
        <dbReference type="ARBA" id="ARBA00022741"/>
    </source>
</evidence>
<evidence type="ECO:0000259" key="5">
    <source>
        <dbReference type="Pfam" id="PF03668"/>
    </source>
</evidence>
<dbReference type="Proteomes" id="UP000295783">
    <property type="component" value="Unassembled WGS sequence"/>
</dbReference>
<keyword evidence="8" id="KW-1185">Reference proteome</keyword>
<dbReference type="Pfam" id="PF22740">
    <property type="entry name" value="PapZ_C"/>
    <property type="match status" value="1"/>
</dbReference>
<feature type="domain" description="RapZ-like N-terminal" evidence="5">
    <location>
        <begin position="22"/>
        <end position="183"/>
    </location>
</feature>
<keyword evidence="2 4" id="KW-0067">ATP-binding</keyword>
<dbReference type="InterPro" id="IPR053931">
    <property type="entry name" value="RapZ_C"/>
</dbReference>
<evidence type="ECO:0000256" key="2">
    <source>
        <dbReference type="ARBA" id="ARBA00022840"/>
    </source>
</evidence>
<dbReference type="InterPro" id="IPR005337">
    <property type="entry name" value="RapZ-like"/>
</dbReference>
<comment type="caution">
    <text evidence="7">The sequence shown here is derived from an EMBL/GenBank/DDBJ whole genome shotgun (WGS) entry which is preliminary data.</text>
</comment>
<gene>
    <name evidence="7" type="ORF">A8950_1709</name>
</gene>
<dbReference type="NCBIfam" id="NF003828">
    <property type="entry name" value="PRK05416.1"/>
    <property type="match status" value="1"/>
</dbReference>
<dbReference type="InterPro" id="IPR027417">
    <property type="entry name" value="P-loop_NTPase"/>
</dbReference>
<accession>A0A4R6WWI6</accession>
<feature type="binding site" evidence="4">
    <location>
        <begin position="27"/>
        <end position="34"/>
    </location>
    <ligand>
        <name>ATP</name>
        <dbReference type="ChEBI" id="CHEBI:30616"/>
    </ligand>
</feature>
<keyword evidence="1 4" id="KW-0547">Nucleotide-binding</keyword>
<dbReference type="GO" id="GO:0005525">
    <property type="term" value="F:GTP binding"/>
    <property type="evidence" value="ECO:0007669"/>
    <property type="project" value="UniProtKB-UniRule"/>
</dbReference>
<dbReference type="SUPFAM" id="SSF52540">
    <property type="entry name" value="P-loop containing nucleoside triphosphate hydrolases"/>
    <property type="match status" value="1"/>
</dbReference>
<dbReference type="Gene3D" id="3.40.50.300">
    <property type="entry name" value="P-loop containing nucleotide triphosphate hydrolases"/>
    <property type="match status" value="1"/>
</dbReference>
<dbReference type="InterPro" id="IPR053930">
    <property type="entry name" value="RapZ-like_N"/>
</dbReference>
<evidence type="ECO:0000256" key="3">
    <source>
        <dbReference type="ARBA" id="ARBA00023134"/>
    </source>
</evidence>
<dbReference type="OrthoDB" id="9784461at2"/>
<evidence type="ECO:0000256" key="4">
    <source>
        <dbReference type="HAMAP-Rule" id="MF_00636"/>
    </source>
</evidence>
<dbReference type="PANTHER" id="PTHR30448:SF0">
    <property type="entry name" value="RNASE ADAPTER PROTEIN RAPZ"/>
    <property type="match status" value="1"/>
</dbReference>
<protein>
    <submittedName>
        <fullName evidence="7">UPF0042 nucleotide-binding protein</fullName>
    </submittedName>
</protein>
<organism evidence="7 8">
    <name type="scientific">Dongia mobilis</name>
    <dbReference type="NCBI Taxonomy" id="578943"/>
    <lineage>
        <taxon>Bacteria</taxon>
        <taxon>Pseudomonadati</taxon>
        <taxon>Pseudomonadota</taxon>
        <taxon>Alphaproteobacteria</taxon>
        <taxon>Rhodospirillales</taxon>
        <taxon>Dongiaceae</taxon>
        <taxon>Dongia</taxon>
    </lineage>
</organism>
<proteinExistence type="inferred from homology"/>
<feature type="binding site" evidence="4">
    <location>
        <begin position="85"/>
        <end position="88"/>
    </location>
    <ligand>
        <name>GTP</name>
        <dbReference type="ChEBI" id="CHEBI:37565"/>
    </ligand>
</feature>
<dbReference type="RefSeq" id="WP_133613178.1">
    <property type="nucleotide sequence ID" value="NZ_SNYW01000007.1"/>
</dbReference>
<keyword evidence="3 4" id="KW-0342">GTP-binding</keyword>
<evidence type="ECO:0000259" key="6">
    <source>
        <dbReference type="Pfam" id="PF22740"/>
    </source>
</evidence>
<name>A0A4R6WWI6_9PROT</name>
<dbReference type="Pfam" id="PF03668">
    <property type="entry name" value="RapZ-like_N"/>
    <property type="match status" value="1"/>
</dbReference>
<dbReference type="PANTHER" id="PTHR30448">
    <property type="entry name" value="RNASE ADAPTER PROTEIN RAPZ"/>
    <property type="match status" value="1"/>
</dbReference>
<dbReference type="AlphaFoldDB" id="A0A4R6WWI6"/>